<proteinExistence type="predicted"/>
<name>A0A1I6TLP4_9BACI</name>
<gene>
    <name evidence="1" type="ORF">SAMN05421668_11628</name>
</gene>
<reference evidence="1 2" key="1">
    <citation type="submission" date="2016-10" db="EMBL/GenBank/DDBJ databases">
        <authorList>
            <person name="de Groot N.N."/>
        </authorList>
    </citation>
    <scope>NUCLEOTIDE SEQUENCE [LARGE SCALE GENOMIC DNA]</scope>
    <source>
        <strain evidence="1 2">DSM 17074</strain>
    </source>
</reference>
<dbReference type="InterPro" id="IPR045527">
    <property type="entry name" value="DUF6470"/>
</dbReference>
<dbReference type="Pfam" id="PF20074">
    <property type="entry name" value="DUF6470"/>
    <property type="match status" value="1"/>
</dbReference>
<dbReference type="Proteomes" id="UP000199139">
    <property type="component" value="Unassembled WGS sequence"/>
</dbReference>
<accession>A0A1I6TLP4</accession>
<dbReference type="RefSeq" id="WP_256212419.1">
    <property type="nucleotide sequence ID" value="NZ_FPAI01000016.1"/>
</dbReference>
<protein>
    <recommendedName>
        <fullName evidence="3">YviE</fullName>
    </recommendedName>
</protein>
<sequence length="197" mass="22284">MMNIPQLRIDQQFARIGIETNNATVDIDQGPAKLDIQQPAADINIRTKPSKLTIDQSQAFADLGQYPIGEAIRREANEGLQKVREGSQRRRRQGDMMMKIENGGDPLKLIAKQNTPREVRPFNIGFIPSYDSVKIDYQPAEVEVNNQANKPIINAKQTPVLQSYQRGNVDVYLQQKNYIDIVFDNIPFINGGTEIFV</sequence>
<organism evidence="1 2">
    <name type="scientific">Halolactibacillus miurensis</name>
    <dbReference type="NCBI Taxonomy" id="306541"/>
    <lineage>
        <taxon>Bacteria</taxon>
        <taxon>Bacillati</taxon>
        <taxon>Bacillota</taxon>
        <taxon>Bacilli</taxon>
        <taxon>Bacillales</taxon>
        <taxon>Bacillaceae</taxon>
        <taxon>Halolactibacillus</taxon>
    </lineage>
</organism>
<evidence type="ECO:0000313" key="1">
    <source>
        <dbReference type="EMBL" id="SFS90172.1"/>
    </source>
</evidence>
<evidence type="ECO:0008006" key="3">
    <source>
        <dbReference type="Google" id="ProtNLM"/>
    </source>
</evidence>
<dbReference type="AlphaFoldDB" id="A0A1I6TLP4"/>
<dbReference type="EMBL" id="FPAI01000016">
    <property type="protein sequence ID" value="SFS90172.1"/>
    <property type="molecule type" value="Genomic_DNA"/>
</dbReference>
<evidence type="ECO:0000313" key="2">
    <source>
        <dbReference type="Proteomes" id="UP000199139"/>
    </source>
</evidence>
<dbReference type="STRING" id="306541.SAMN05421668_11628"/>